<feature type="repeat" description="TPR" evidence="2">
    <location>
        <begin position="43"/>
        <end position="76"/>
    </location>
</feature>
<name>A0A8H5FD85_9AGAR</name>
<dbReference type="Pfam" id="PF12796">
    <property type="entry name" value="Ank_2"/>
    <property type="match status" value="2"/>
</dbReference>
<dbReference type="InterPro" id="IPR036770">
    <property type="entry name" value="Ankyrin_rpt-contain_sf"/>
</dbReference>
<protein>
    <submittedName>
        <fullName evidence="5">Uncharacterized protein</fullName>
    </submittedName>
</protein>
<dbReference type="Pfam" id="PF13431">
    <property type="entry name" value="TPR_17"/>
    <property type="match status" value="1"/>
</dbReference>
<proteinExistence type="predicted"/>
<dbReference type="Pfam" id="PF24883">
    <property type="entry name" value="NPHP3_N"/>
    <property type="match status" value="1"/>
</dbReference>
<dbReference type="InterPro" id="IPR056884">
    <property type="entry name" value="NPHP3-like_N"/>
</dbReference>
<sequence>MKSSDFGRGEGDLNLTILWTFCTSQPCKSTTMSNETSPDPAEAERLKNLGNDLFGRKDYRAAHHKYTEAIKRDPNNAILYANRAATLLGTKEYMDAADDCRKALEIDPTYARAWGRLAVAKHSLADWTECFQAWQKALDCLPSGPLSLAEQAMKAQFTQGLARARAASAKVESTVDWVTAKTEASGRLPWDVATSLREEKMKDEEESCVYVVHDAYKARRLTFVPSCQLILYQELKLALEYLSQVEVVEDVQGGHYLKGPVGVTEALTNAILMDERIVHFRNGDFFEKMQRQLEFENEYFKGWSDDGGPSLVKEKVMERLHEEGWQAVRPALAVTVRSWIYQAYIRSAMYGHRDFAHEMYTRALDIMAWGRQKWPHVSKEDRGAIFERSFMRGVKKLRMHNMMATIAADGTTSSPHTYQDLIDAAGDIIEDVASDPASPTSDICQGHYDGYWTYPKATAFSVLGWAYLQIGLHPPKDDSEAERKGRELVLTAAMMYYENAAVNVPEDDENHPKFLRKHLECMCALEKPLKETLPTIMEVLAHPSEAYPVPSGGHVLTGAHDFSINRATFVTVGRDNITNIYPPALGSPDDREEILNWLKGHSYRAIHRSAFDTRTAGTGTWFVESIEFVEFVNGTQVILWATGLPGSGKTILASFSIEYLENNFSSSVGVAIVVKSLMKALEGLPSGVDDMYRETLRRINAQPEEDVSIAHRVFIWLLYFLRPIQVEELQHALATSLETLEFDKDDIVPMPLVLSVCGGLVTVETKTNVVRFIHYTTKEYMLTNALHLFKFQDPQVFIAATCAAYAKSTSKGMDEEAARRTSGLLEYTEYYLGEHASACADRKVTHPAITSLLSDYKGIPLLSYTINTPGKTSSRHWSSNPPNLAAAWGLSDYIVTQNTPYPKGYKLSPFHIAARCGHLEALCSLLSTYTVDEDLTDVNGNTLLHDAVHYGRRSLLPFLLSHESTKGDINTQNNLGVTPLMVACTRGSGGDDALEVAHLLAAHPSIEPNLQDTRGRNVFFYACGHPTDALANMLITIFPNLEVDNRDQLTKRTAFMEACLHGMESVVSWFLSRSRKSDPPFLQQTNTKGKTALQQVLVKRGLNRDEIVPLPVVEILSKHGGCLPDIYTSGKLHGIYGVEQTSDDSVTTMDINLEDVHRGYGQGRTALMLVSEHYSFAVNYLLSRPTIDTACVNSQDDDGRSALMFACFYGNTYAIKALLASPLVDIHLRDHDGLSALEYSLGYIQRQSNPLSFSNAPSILDHPSWNPSSIRKAVFTIVQNEDISAWSFSRLLEHERARGSFKWDLELGDPDTILLVLHAAHRYPSVFLDIVLVHCLISHEPSDVISSRVDRLFL</sequence>
<dbReference type="InterPro" id="IPR011990">
    <property type="entry name" value="TPR-like_helical_dom_sf"/>
</dbReference>
<evidence type="ECO:0000313" key="5">
    <source>
        <dbReference type="EMBL" id="KAF5332815.1"/>
    </source>
</evidence>
<dbReference type="PANTHER" id="PTHR10039:SF15">
    <property type="entry name" value="NACHT DOMAIN-CONTAINING PROTEIN"/>
    <property type="match status" value="1"/>
</dbReference>
<dbReference type="EMBL" id="JAACJK010000110">
    <property type="protein sequence ID" value="KAF5332815.1"/>
    <property type="molecule type" value="Genomic_DNA"/>
</dbReference>
<reference evidence="5 6" key="1">
    <citation type="journal article" date="2020" name="ISME J.">
        <title>Uncovering the hidden diversity of litter-decomposition mechanisms in mushroom-forming fungi.</title>
        <authorList>
            <person name="Floudas D."/>
            <person name="Bentzer J."/>
            <person name="Ahren D."/>
            <person name="Johansson T."/>
            <person name="Persson P."/>
            <person name="Tunlid A."/>
        </authorList>
    </citation>
    <scope>NUCLEOTIDE SEQUENCE [LARGE SCALE GENOMIC DNA]</scope>
    <source>
        <strain evidence="5 6">CBS 175.51</strain>
    </source>
</reference>
<accession>A0A8H5FD85</accession>
<dbReference type="SUPFAM" id="SSF48403">
    <property type="entry name" value="Ankyrin repeat"/>
    <property type="match status" value="1"/>
</dbReference>
<keyword evidence="1" id="KW-0677">Repeat</keyword>
<dbReference type="SMART" id="SM00028">
    <property type="entry name" value="TPR"/>
    <property type="match status" value="3"/>
</dbReference>
<comment type="caution">
    <text evidence="5">The sequence shown here is derived from an EMBL/GenBank/DDBJ whole genome shotgun (WGS) entry which is preliminary data.</text>
</comment>
<dbReference type="InterPro" id="IPR019734">
    <property type="entry name" value="TPR_rpt"/>
</dbReference>
<dbReference type="OrthoDB" id="2423701at2759"/>
<dbReference type="Pfam" id="PF22939">
    <property type="entry name" value="WHD_GPIID"/>
    <property type="match status" value="1"/>
</dbReference>
<evidence type="ECO:0000313" key="6">
    <source>
        <dbReference type="Proteomes" id="UP000541558"/>
    </source>
</evidence>
<keyword evidence="2" id="KW-0802">TPR repeat</keyword>
<evidence type="ECO:0000256" key="2">
    <source>
        <dbReference type="PROSITE-ProRule" id="PRU00339"/>
    </source>
</evidence>
<dbReference type="PANTHER" id="PTHR10039">
    <property type="entry name" value="AMELOGENIN"/>
    <property type="match status" value="1"/>
</dbReference>
<feature type="repeat" description="TPR" evidence="2">
    <location>
        <begin position="77"/>
        <end position="110"/>
    </location>
</feature>
<evidence type="ECO:0000259" key="3">
    <source>
        <dbReference type="Pfam" id="PF22939"/>
    </source>
</evidence>
<dbReference type="PROSITE" id="PS50005">
    <property type="entry name" value="TPR"/>
    <property type="match status" value="2"/>
</dbReference>
<feature type="domain" description="GPI inositol-deacylase winged helix" evidence="3">
    <location>
        <begin position="709"/>
        <end position="786"/>
    </location>
</feature>
<organism evidence="5 6">
    <name type="scientific">Ephemerocybe angulata</name>
    <dbReference type="NCBI Taxonomy" id="980116"/>
    <lineage>
        <taxon>Eukaryota</taxon>
        <taxon>Fungi</taxon>
        <taxon>Dikarya</taxon>
        <taxon>Basidiomycota</taxon>
        <taxon>Agaricomycotina</taxon>
        <taxon>Agaricomycetes</taxon>
        <taxon>Agaricomycetidae</taxon>
        <taxon>Agaricales</taxon>
        <taxon>Agaricineae</taxon>
        <taxon>Psathyrellaceae</taxon>
        <taxon>Ephemerocybe</taxon>
    </lineage>
</organism>
<dbReference type="Proteomes" id="UP000541558">
    <property type="component" value="Unassembled WGS sequence"/>
</dbReference>
<dbReference type="SUPFAM" id="SSF48452">
    <property type="entry name" value="TPR-like"/>
    <property type="match status" value="1"/>
</dbReference>
<dbReference type="Gene3D" id="1.25.40.20">
    <property type="entry name" value="Ankyrin repeat-containing domain"/>
    <property type="match status" value="2"/>
</dbReference>
<feature type="domain" description="Nephrocystin 3-like N-terminal" evidence="4">
    <location>
        <begin position="617"/>
        <end position="665"/>
    </location>
</feature>
<evidence type="ECO:0000259" key="4">
    <source>
        <dbReference type="Pfam" id="PF24883"/>
    </source>
</evidence>
<dbReference type="SMART" id="SM00248">
    <property type="entry name" value="ANK"/>
    <property type="match status" value="7"/>
</dbReference>
<evidence type="ECO:0000256" key="1">
    <source>
        <dbReference type="ARBA" id="ARBA00022737"/>
    </source>
</evidence>
<dbReference type="Gene3D" id="1.25.40.10">
    <property type="entry name" value="Tetratricopeptide repeat domain"/>
    <property type="match status" value="1"/>
</dbReference>
<keyword evidence="6" id="KW-1185">Reference proteome</keyword>
<gene>
    <name evidence="5" type="ORF">D9611_005112</name>
</gene>
<dbReference type="InterPro" id="IPR054471">
    <property type="entry name" value="GPIID_WHD"/>
</dbReference>
<dbReference type="InterPro" id="IPR002110">
    <property type="entry name" value="Ankyrin_rpt"/>
</dbReference>